<dbReference type="EMBL" id="MVHS01000070">
    <property type="protein sequence ID" value="ORA64890.1"/>
    <property type="molecule type" value="Genomic_DNA"/>
</dbReference>
<protein>
    <submittedName>
        <fullName evidence="2">Uncharacterized protein</fullName>
    </submittedName>
</protein>
<dbReference type="RefSeq" id="WP_083033345.1">
    <property type="nucleotide sequence ID" value="NZ_AP022618.1"/>
</dbReference>
<evidence type="ECO:0000256" key="1">
    <source>
        <dbReference type="SAM" id="MobiDB-lite"/>
    </source>
</evidence>
<dbReference type="AlphaFoldDB" id="A0A1X0CZG0"/>
<accession>A0A1X0CZG0</accession>
<comment type="caution">
    <text evidence="2">The sequence shown here is derived from an EMBL/GenBank/DDBJ whole genome shotgun (WGS) entry which is preliminary data.</text>
</comment>
<proteinExistence type="predicted"/>
<reference evidence="2 3" key="1">
    <citation type="submission" date="2016-12" db="EMBL/GenBank/DDBJ databases">
        <title>The new phylogeny of genus Mycobacterium.</title>
        <authorList>
            <person name="Tortoli E."/>
            <person name="Trovato A."/>
            <person name="Cirillo D.M."/>
        </authorList>
    </citation>
    <scope>NUCLEOTIDE SEQUENCE [LARGE SCALE GENOMIC DNA]</scope>
    <source>
        <strain evidence="2 3">DSM 45130</strain>
    </source>
</reference>
<dbReference type="OrthoDB" id="10018524at2"/>
<keyword evidence="3" id="KW-1185">Reference proteome</keyword>
<feature type="region of interest" description="Disordered" evidence="1">
    <location>
        <begin position="157"/>
        <end position="176"/>
    </location>
</feature>
<dbReference type="Proteomes" id="UP000192801">
    <property type="component" value="Unassembled WGS sequence"/>
</dbReference>
<evidence type="ECO:0000313" key="3">
    <source>
        <dbReference type="Proteomes" id="UP000192801"/>
    </source>
</evidence>
<dbReference type="STRING" id="444597.BST26_19475"/>
<sequence length="176" mass="18941">MSAQAELLGLVHERLGFPSVSHLYATAFDLHDELGEQRESRLIGDALAAGGTLDVALKLHDVTQQRQHDEVVAAHRSAELAALVRLRELGASQDVINRATAEVHRLGYLPLEGEDRVAQVGTSGHYKLLTLHGFASRYVAAAFSLPLRWLQRKSGRRQVPAPGAGLSAATPEAGAQ</sequence>
<organism evidence="2 3">
    <name type="scientific">Mycolicibacterium insubricum</name>
    <dbReference type="NCBI Taxonomy" id="444597"/>
    <lineage>
        <taxon>Bacteria</taxon>
        <taxon>Bacillati</taxon>
        <taxon>Actinomycetota</taxon>
        <taxon>Actinomycetes</taxon>
        <taxon>Mycobacteriales</taxon>
        <taxon>Mycobacteriaceae</taxon>
        <taxon>Mycolicibacterium</taxon>
    </lineage>
</organism>
<name>A0A1X0CZG0_9MYCO</name>
<evidence type="ECO:0000313" key="2">
    <source>
        <dbReference type="EMBL" id="ORA64890.1"/>
    </source>
</evidence>
<gene>
    <name evidence="2" type="ORF">BST26_19475</name>
</gene>